<reference evidence="1" key="2">
    <citation type="journal article" date="2015" name="Fish Shellfish Immunol.">
        <title>Early steps in the European eel (Anguilla anguilla)-Vibrio vulnificus interaction in the gills: Role of the RtxA13 toxin.</title>
        <authorList>
            <person name="Callol A."/>
            <person name="Pajuelo D."/>
            <person name="Ebbesson L."/>
            <person name="Teles M."/>
            <person name="MacKenzie S."/>
            <person name="Amaro C."/>
        </authorList>
    </citation>
    <scope>NUCLEOTIDE SEQUENCE</scope>
</reference>
<organism evidence="1">
    <name type="scientific">Anguilla anguilla</name>
    <name type="common">European freshwater eel</name>
    <name type="synonym">Muraena anguilla</name>
    <dbReference type="NCBI Taxonomy" id="7936"/>
    <lineage>
        <taxon>Eukaryota</taxon>
        <taxon>Metazoa</taxon>
        <taxon>Chordata</taxon>
        <taxon>Craniata</taxon>
        <taxon>Vertebrata</taxon>
        <taxon>Euteleostomi</taxon>
        <taxon>Actinopterygii</taxon>
        <taxon>Neopterygii</taxon>
        <taxon>Teleostei</taxon>
        <taxon>Anguilliformes</taxon>
        <taxon>Anguillidae</taxon>
        <taxon>Anguilla</taxon>
    </lineage>
</organism>
<sequence length="28" mass="3106">MSNRVGDKLSIKSAVLALPVSLRLHFPR</sequence>
<evidence type="ECO:0000313" key="1">
    <source>
        <dbReference type="EMBL" id="JAH18502.1"/>
    </source>
</evidence>
<dbReference type="EMBL" id="GBXM01090075">
    <property type="protein sequence ID" value="JAH18502.1"/>
    <property type="molecule type" value="Transcribed_RNA"/>
</dbReference>
<reference evidence="1" key="1">
    <citation type="submission" date="2014-11" db="EMBL/GenBank/DDBJ databases">
        <authorList>
            <person name="Amaro Gonzalez C."/>
        </authorList>
    </citation>
    <scope>NUCLEOTIDE SEQUENCE</scope>
</reference>
<dbReference type="AlphaFoldDB" id="A0A0E9QPU7"/>
<accession>A0A0E9QPU7</accession>
<protein>
    <submittedName>
        <fullName evidence="1">Uncharacterized protein</fullName>
    </submittedName>
</protein>
<proteinExistence type="predicted"/>
<name>A0A0E9QPU7_ANGAN</name>